<dbReference type="eggNOG" id="ENOG50330U0">
    <property type="taxonomic scope" value="Bacteria"/>
</dbReference>
<protein>
    <recommendedName>
        <fullName evidence="3">DUF2971 domain-containing protein</fullName>
    </recommendedName>
</protein>
<sequence length="295" mass="33464">MRTLQEHLSASPQSDLYHYTTIAGFLGIVDSMMFWATDIYYMNDTKELVYAGDIVNEVVEDALRGHKHSTEIAGIFRGGIYNSQYANIFSISFTESRDLLSQWRGYGGDSGMAVCFAPAKLSRIAECNHMRLVKCIYDREQQVQIITELCERHIAEVTAAIEGGSRFSPEEAARSFFRDLCDIGPILKHPSFKDEGEWRMLSESYDMVYNGNLPWDRMGFRAGRSTIIPYLKVQLSVDYKNDDRDLRQDLGFHDVLIGPSAVAELPWRAVMAYLTARNVRYNQITPSGVPLRGSV</sequence>
<dbReference type="Pfam" id="PF11185">
    <property type="entry name" value="DUF2971"/>
    <property type="match status" value="1"/>
</dbReference>
<accession>M3A5Q3</accession>
<evidence type="ECO:0000313" key="2">
    <source>
        <dbReference type="Proteomes" id="UP000011744"/>
    </source>
</evidence>
<gene>
    <name evidence="1" type="ORF">H261_21566</name>
</gene>
<dbReference type="Proteomes" id="UP000011744">
    <property type="component" value="Unassembled WGS sequence"/>
</dbReference>
<reference evidence="1 2" key="1">
    <citation type="journal article" date="2014" name="Genome Announc.">
        <title>Draft Genome Sequence of Magnetospirillum sp. Strain SO-1, a Freshwater Magnetotactic Bacterium Isolated from the Ol'khovka River, Russia.</title>
        <authorList>
            <person name="Grouzdev D.S."/>
            <person name="Dziuba M.V."/>
            <person name="Sukhacheva M.S."/>
            <person name="Mardanov A.V."/>
            <person name="Beletskiy A.V."/>
            <person name="Kuznetsov B.B."/>
            <person name="Skryabin K.G."/>
        </authorList>
    </citation>
    <scope>NUCLEOTIDE SEQUENCE [LARGE SCALE GENOMIC DNA]</scope>
    <source>
        <strain evidence="1 2">SO-1</strain>
    </source>
</reference>
<proteinExistence type="predicted"/>
<evidence type="ECO:0000313" key="1">
    <source>
        <dbReference type="EMBL" id="EME67814.1"/>
    </source>
</evidence>
<dbReference type="RefSeq" id="WP_008621841.1">
    <property type="nucleotide sequence ID" value="NZ_AONQ01000102.1"/>
</dbReference>
<organism evidence="1 2">
    <name type="scientific">Paramagnetospirillum caucaseum</name>
    <dbReference type="NCBI Taxonomy" id="1244869"/>
    <lineage>
        <taxon>Bacteria</taxon>
        <taxon>Pseudomonadati</taxon>
        <taxon>Pseudomonadota</taxon>
        <taxon>Alphaproteobacteria</taxon>
        <taxon>Rhodospirillales</taxon>
        <taxon>Magnetospirillaceae</taxon>
        <taxon>Paramagnetospirillum</taxon>
    </lineage>
</organism>
<name>M3A5Q3_9PROT</name>
<evidence type="ECO:0008006" key="3">
    <source>
        <dbReference type="Google" id="ProtNLM"/>
    </source>
</evidence>
<keyword evidence="2" id="KW-1185">Reference proteome</keyword>
<dbReference type="OrthoDB" id="9795560at2"/>
<dbReference type="InterPro" id="IPR021352">
    <property type="entry name" value="DUF2971"/>
</dbReference>
<dbReference type="STRING" id="1244869.H261_21566"/>
<dbReference type="EMBL" id="AONQ01000102">
    <property type="protein sequence ID" value="EME67814.1"/>
    <property type="molecule type" value="Genomic_DNA"/>
</dbReference>
<comment type="caution">
    <text evidence="1">The sequence shown here is derived from an EMBL/GenBank/DDBJ whole genome shotgun (WGS) entry which is preliminary data.</text>
</comment>
<dbReference type="AlphaFoldDB" id="M3A5Q3"/>